<organism evidence="2 3">
    <name type="scientific">Leptotrichia wadei</name>
    <dbReference type="NCBI Taxonomy" id="157687"/>
    <lineage>
        <taxon>Bacteria</taxon>
        <taxon>Fusobacteriati</taxon>
        <taxon>Fusobacteriota</taxon>
        <taxon>Fusobacteriia</taxon>
        <taxon>Fusobacteriales</taxon>
        <taxon>Leptotrichiaceae</taxon>
        <taxon>Leptotrichia</taxon>
    </lineage>
</organism>
<dbReference type="AlphaFoldDB" id="A0A510KSL7"/>
<gene>
    <name evidence="2" type="ORF">JMUB3936_1023</name>
</gene>
<sequence length="518" mass="60015">MKMGNESANMENMYEGKNIGIILDKKNLDNFVIREFVLNENINEHQKLEIQLEMDEEQRKNLERIIEKENVEIEIELSGLDQNVRRKIFCGIVDYFEILDYGSYGCRILMKAFSKSIIFDRKNEKKYRVFQDTSLMFSDIINEINKDYADKKLEIKYSDIAKKQIGSLVVQFDETDWEFLVRLASQLKTGLFVVEQGIILFGMVEMGEVKKENKYFSDYSLVRDYKNLYYKVQSNKVINLGDTVSISENTEKNKAEENGKNSEDFNGSKGSFSVLKTKIFLKDFILKSEFLATNMGSYHIFKKYNKKIRGCRIEANVERVFEDGGIAKMEVKFSEGLKRIVQERNNSESNDRAYDDYGLKRFPLSYQTFYSQTNTGFFCTPEVNDTVEVYFPNEDERFAKVSWAINNKGNGRFSDYTKRNFQVNQSDFNFNLNLNAFEVKTAEKYSVESPNIVENADNFVNKATQNLVVASDNYLGIESIGDADFYASKINIIGKEKEITVESLSSDVRIKGKKVHSN</sequence>
<dbReference type="Proteomes" id="UP000321944">
    <property type="component" value="Chromosome"/>
</dbReference>
<evidence type="ECO:0000256" key="1">
    <source>
        <dbReference type="SAM" id="Coils"/>
    </source>
</evidence>
<accession>A0A510KSL7</accession>
<evidence type="ECO:0000313" key="3">
    <source>
        <dbReference type="Proteomes" id="UP000321944"/>
    </source>
</evidence>
<dbReference type="EMBL" id="AP019841">
    <property type="protein sequence ID" value="BBM54739.1"/>
    <property type="molecule type" value="Genomic_DNA"/>
</dbReference>
<keyword evidence="1" id="KW-0175">Coiled coil</keyword>
<feature type="coiled-coil region" evidence="1">
    <location>
        <begin position="38"/>
        <end position="72"/>
    </location>
</feature>
<evidence type="ECO:0000313" key="2">
    <source>
        <dbReference type="EMBL" id="BBM54739.1"/>
    </source>
</evidence>
<proteinExistence type="predicted"/>
<reference evidence="2 3" key="1">
    <citation type="submission" date="2019-07" db="EMBL/GenBank/DDBJ databases">
        <title>Complete Genome Sequence of Leptotrichia wadei Strain JMUB3936.</title>
        <authorList>
            <person name="Watanabe S."/>
            <person name="Cui L."/>
        </authorList>
    </citation>
    <scope>NUCLEOTIDE SEQUENCE [LARGE SCALE GENOMIC DNA]</scope>
    <source>
        <strain evidence="2 3">JMUB3936</strain>
    </source>
</reference>
<dbReference type="SUPFAM" id="SSF69279">
    <property type="entry name" value="Phage tail proteins"/>
    <property type="match status" value="1"/>
</dbReference>
<evidence type="ECO:0008006" key="4">
    <source>
        <dbReference type="Google" id="ProtNLM"/>
    </source>
</evidence>
<name>A0A510KSL7_9FUSO</name>
<dbReference type="Gene3D" id="3.55.50.10">
    <property type="entry name" value="Baseplate protein-like domains"/>
    <property type="match status" value="1"/>
</dbReference>
<protein>
    <recommendedName>
        <fullName evidence="4">Gp5/Type VI secretion system Vgr protein OB-fold domain-containing protein</fullName>
    </recommendedName>
</protein>